<feature type="compositionally biased region" description="Basic and acidic residues" evidence="1">
    <location>
        <begin position="33"/>
        <end position="43"/>
    </location>
</feature>
<keyword evidence="3" id="KW-1185">Reference proteome</keyword>
<gene>
    <name evidence="2" type="ORF">AXG93_3667s1060</name>
</gene>
<evidence type="ECO:0000313" key="3">
    <source>
        <dbReference type="Proteomes" id="UP000077202"/>
    </source>
</evidence>
<accession>A0A176W1E7</accession>
<dbReference type="Proteomes" id="UP000077202">
    <property type="component" value="Unassembled WGS sequence"/>
</dbReference>
<dbReference type="EMBL" id="LVLJ01002204">
    <property type="protein sequence ID" value="OAE26262.1"/>
    <property type="molecule type" value="Genomic_DNA"/>
</dbReference>
<name>A0A176W1E7_MARPO</name>
<comment type="caution">
    <text evidence="2">The sequence shown here is derived from an EMBL/GenBank/DDBJ whole genome shotgun (WGS) entry which is preliminary data.</text>
</comment>
<protein>
    <submittedName>
        <fullName evidence="2">Uncharacterized protein</fullName>
    </submittedName>
</protein>
<evidence type="ECO:0000313" key="2">
    <source>
        <dbReference type="EMBL" id="OAE26262.1"/>
    </source>
</evidence>
<feature type="compositionally biased region" description="Basic and acidic residues" evidence="1">
    <location>
        <begin position="17"/>
        <end position="26"/>
    </location>
</feature>
<evidence type="ECO:0000256" key="1">
    <source>
        <dbReference type="SAM" id="MobiDB-lite"/>
    </source>
</evidence>
<dbReference type="AlphaFoldDB" id="A0A176W1E7"/>
<organism evidence="2 3">
    <name type="scientific">Marchantia polymorpha subsp. ruderalis</name>
    <dbReference type="NCBI Taxonomy" id="1480154"/>
    <lineage>
        <taxon>Eukaryota</taxon>
        <taxon>Viridiplantae</taxon>
        <taxon>Streptophyta</taxon>
        <taxon>Embryophyta</taxon>
        <taxon>Marchantiophyta</taxon>
        <taxon>Marchantiopsida</taxon>
        <taxon>Marchantiidae</taxon>
        <taxon>Marchantiales</taxon>
        <taxon>Marchantiaceae</taxon>
        <taxon>Marchantia</taxon>
    </lineage>
</organism>
<proteinExistence type="predicted"/>
<feature type="compositionally biased region" description="Basic and acidic residues" evidence="1">
    <location>
        <begin position="66"/>
        <end position="77"/>
    </location>
</feature>
<feature type="compositionally biased region" description="Polar residues" evidence="1">
    <location>
        <begin position="90"/>
        <end position="103"/>
    </location>
</feature>
<feature type="region of interest" description="Disordered" evidence="1">
    <location>
        <begin position="1"/>
        <end position="103"/>
    </location>
</feature>
<sequence length="200" mass="22529">MRSRAEGTDQWSLNCEGKGRRPRLSEDLDQPLVEEKIQNEDKILSANEVNTDQEDEHLDLPSGRTDGPKDRREERPQKRQKLQEVAVSKDGSSTGSNVAASQGRLTSVEWAELEVEIVVREEDGSPEKGVRTFETRPAAVMGNWESREDKEKAIMTKEGTSERNPVPSVEVRVSVPSEKLLEVLTVLSDTEEYRVALEKK</sequence>
<reference evidence="2" key="1">
    <citation type="submission" date="2016-03" db="EMBL/GenBank/DDBJ databases">
        <title>Mechanisms controlling the formation of the plant cell surface in tip-growing cells are functionally conserved among land plants.</title>
        <authorList>
            <person name="Honkanen S."/>
            <person name="Jones V.A."/>
            <person name="Morieri G."/>
            <person name="Champion C."/>
            <person name="Hetherington A.J."/>
            <person name="Kelly S."/>
            <person name="Saint-Marcoux D."/>
            <person name="Proust H."/>
            <person name="Prescott H."/>
            <person name="Dolan L."/>
        </authorList>
    </citation>
    <scope>NUCLEOTIDE SEQUENCE [LARGE SCALE GENOMIC DNA]</scope>
    <source>
        <tissue evidence="2">Whole gametophyte</tissue>
    </source>
</reference>